<reference evidence="2" key="1">
    <citation type="submission" date="2024-03" db="EMBL/GenBank/DDBJ databases">
        <title>WGS assembly of Saponaria officinalis var. Norfolk2.</title>
        <authorList>
            <person name="Jenkins J."/>
            <person name="Shu S."/>
            <person name="Grimwood J."/>
            <person name="Barry K."/>
            <person name="Goodstein D."/>
            <person name="Schmutz J."/>
            <person name="Leebens-Mack J."/>
            <person name="Osbourn A."/>
        </authorList>
    </citation>
    <scope>NUCLEOTIDE SEQUENCE [LARGE SCALE GENOMIC DNA]</scope>
    <source>
        <strain evidence="2">JIC</strain>
    </source>
</reference>
<dbReference type="Proteomes" id="UP001443914">
    <property type="component" value="Unassembled WGS sequence"/>
</dbReference>
<evidence type="ECO:0000313" key="2">
    <source>
        <dbReference type="EMBL" id="KAK9698708.1"/>
    </source>
</evidence>
<evidence type="ECO:0008006" key="4">
    <source>
        <dbReference type="Google" id="ProtNLM"/>
    </source>
</evidence>
<accession>A0AAW1J5X6</accession>
<evidence type="ECO:0000313" key="3">
    <source>
        <dbReference type="Proteomes" id="UP001443914"/>
    </source>
</evidence>
<gene>
    <name evidence="2" type="ORF">RND81_08G125100</name>
</gene>
<keyword evidence="3" id="KW-1185">Reference proteome</keyword>
<feature type="signal peptide" evidence="1">
    <location>
        <begin position="1"/>
        <end position="28"/>
    </location>
</feature>
<feature type="chain" id="PRO_5043497668" description="Bifunctional inhibitor/plant lipid transfer protein/seed storage helical domain-containing protein" evidence="1">
    <location>
        <begin position="29"/>
        <end position="150"/>
    </location>
</feature>
<keyword evidence="1" id="KW-0732">Signal</keyword>
<dbReference type="AlphaFoldDB" id="A0AAW1J5X6"/>
<protein>
    <recommendedName>
        <fullName evidence="4">Bifunctional inhibitor/plant lipid transfer protein/seed storage helical domain-containing protein</fullName>
    </recommendedName>
</protein>
<proteinExistence type="predicted"/>
<evidence type="ECO:0000256" key="1">
    <source>
        <dbReference type="SAM" id="SignalP"/>
    </source>
</evidence>
<sequence length="150" mass="16180">MSKMSVKVILILVLGIMWASISVKPTSAQSDGLCWNKIGKCMLDQMGRLFDEPTTKPGPTSPSFNMTQTLCCPLIEQAAQNDRECFCVMDTLAHKDPKQVSNIINLLSLCNIVDSVASLDNFCLDIAPTAAEAPTIPIVEGPILSAMPPL</sequence>
<name>A0AAW1J5X6_SAPOF</name>
<organism evidence="2 3">
    <name type="scientific">Saponaria officinalis</name>
    <name type="common">Common soapwort</name>
    <name type="synonym">Lychnis saponaria</name>
    <dbReference type="NCBI Taxonomy" id="3572"/>
    <lineage>
        <taxon>Eukaryota</taxon>
        <taxon>Viridiplantae</taxon>
        <taxon>Streptophyta</taxon>
        <taxon>Embryophyta</taxon>
        <taxon>Tracheophyta</taxon>
        <taxon>Spermatophyta</taxon>
        <taxon>Magnoliopsida</taxon>
        <taxon>eudicotyledons</taxon>
        <taxon>Gunneridae</taxon>
        <taxon>Pentapetalae</taxon>
        <taxon>Caryophyllales</taxon>
        <taxon>Caryophyllaceae</taxon>
        <taxon>Caryophylleae</taxon>
        <taxon>Saponaria</taxon>
    </lineage>
</organism>
<dbReference type="EMBL" id="JBDFQZ010000008">
    <property type="protein sequence ID" value="KAK9698708.1"/>
    <property type="molecule type" value="Genomic_DNA"/>
</dbReference>
<comment type="caution">
    <text evidence="2">The sequence shown here is derived from an EMBL/GenBank/DDBJ whole genome shotgun (WGS) entry which is preliminary data.</text>
</comment>